<feature type="transmembrane region" description="Helical" evidence="9">
    <location>
        <begin position="404"/>
        <end position="422"/>
    </location>
</feature>
<feature type="transmembrane region" description="Helical" evidence="9">
    <location>
        <begin position="584"/>
        <end position="605"/>
    </location>
</feature>
<name>A0A1I7AE74_9FLAO</name>
<feature type="transmembrane region" description="Helical" evidence="9">
    <location>
        <begin position="32"/>
        <end position="52"/>
    </location>
</feature>
<dbReference type="PROSITE" id="PS01023">
    <property type="entry name" value="PTR2_2"/>
    <property type="match status" value="1"/>
</dbReference>
<gene>
    <name evidence="10" type="ORF">SAMN05216474_1995</name>
</gene>
<evidence type="ECO:0000256" key="1">
    <source>
        <dbReference type="ARBA" id="ARBA00004651"/>
    </source>
</evidence>
<sequence>MSTEKSTIFDSKVLGHPSGLFVLFFTEMWERFSFYGMRVLLINFLTMAAIGYNPGWEWTAENAGALFGTYAMLLYVTPIIGGIIADKVTGYRVAVVIGAIIMTLGHAAMAFETEFSLYLGLALLVIGTGFFKPTMTSIISEMYKDVPEKKDGAYTIFYMGVNAGAFFGMLLCGYIAEKVGWSYGFGLAGVFMLLGTLQFWLSKPLFGEIGGKPKKSTDADLAHAPVETEVIDDTAAVAGGEDDVEDKPNPFTLLDKVLTVISVIIGIGYALNDPMSKIAGIDLFSWCRVGDLDGQYVAVLFGLAAFLILVGSRIARYSRIVRDRMIAFIIFAFFTVFFWMSFEQGASSLIIVARDYIQRELIGGAALTFNVVNAILTLVPLGIITYVLFLLAKKTGKKILGSNLVLIVCFAGVWAVVGWMLIRDFNTVAHEVTYKAEQIAVMDEETNTQKKDDKGELVFEYKTITDQTDVTAITNPIVEKTTVIGIANKTIPAGQELHMITESNDGSTFAYIGDERLAEAIKRGEELGVNNGVITTTVAEVKEDWVRIPASWFSILNSFFIIAFASIISKWWDSKYNPSASMKYGLGLIIMAIGFGLLAWGSYGITDGVKISMVWLIFAYLFHTLGELCLSPVGLSYVSKLVPARMIAFMFGMWYLAIAIGNKLAAVAGGQIENIKEEYSLSTFFLIFTIIPIVAGILVILSGRLLKKLMHGVK</sequence>
<dbReference type="Gene3D" id="1.20.1250.20">
    <property type="entry name" value="MFS general substrate transporter like domains"/>
    <property type="match status" value="2"/>
</dbReference>
<evidence type="ECO:0000256" key="4">
    <source>
        <dbReference type="ARBA" id="ARBA00022692"/>
    </source>
</evidence>
<keyword evidence="6 9" id="KW-1133">Transmembrane helix</keyword>
<evidence type="ECO:0000256" key="7">
    <source>
        <dbReference type="ARBA" id="ARBA00023136"/>
    </source>
</evidence>
<feature type="transmembrane region" description="Helical" evidence="9">
    <location>
        <begin position="152"/>
        <end position="176"/>
    </location>
</feature>
<feature type="transmembrane region" description="Helical" evidence="9">
    <location>
        <begin position="115"/>
        <end position="131"/>
    </location>
</feature>
<feature type="transmembrane region" description="Helical" evidence="9">
    <location>
        <begin position="64"/>
        <end position="84"/>
    </location>
</feature>
<keyword evidence="3" id="KW-1003">Cell membrane</keyword>
<evidence type="ECO:0000256" key="9">
    <source>
        <dbReference type="SAM" id="Phobius"/>
    </source>
</evidence>
<dbReference type="InterPro" id="IPR018456">
    <property type="entry name" value="PTR2_symporter_CS"/>
</dbReference>
<dbReference type="InterPro" id="IPR000109">
    <property type="entry name" value="POT_fam"/>
</dbReference>
<accession>A0A1I7AE74</accession>
<feature type="transmembrane region" description="Helical" evidence="9">
    <location>
        <begin position="642"/>
        <end position="661"/>
    </location>
</feature>
<evidence type="ECO:0000256" key="6">
    <source>
        <dbReference type="ARBA" id="ARBA00022989"/>
    </source>
</evidence>
<keyword evidence="2 8" id="KW-0813">Transport</keyword>
<dbReference type="RefSeq" id="WP_090248994.1">
    <property type="nucleotide sequence ID" value="NZ_FPAS01000003.1"/>
</dbReference>
<dbReference type="InterPro" id="IPR050171">
    <property type="entry name" value="MFS_Transporters"/>
</dbReference>
<feature type="transmembrane region" description="Helical" evidence="9">
    <location>
        <begin position="324"/>
        <end position="342"/>
    </location>
</feature>
<feature type="transmembrane region" description="Helical" evidence="9">
    <location>
        <begin position="552"/>
        <end position="572"/>
    </location>
</feature>
<dbReference type="GO" id="GO:0005886">
    <property type="term" value="C:plasma membrane"/>
    <property type="evidence" value="ECO:0007669"/>
    <property type="project" value="UniProtKB-SubCell"/>
</dbReference>
<organism evidence="10 11">
    <name type="scientific">Lishizhenia tianjinensis</name>
    <dbReference type="NCBI Taxonomy" id="477690"/>
    <lineage>
        <taxon>Bacteria</taxon>
        <taxon>Pseudomonadati</taxon>
        <taxon>Bacteroidota</taxon>
        <taxon>Flavobacteriia</taxon>
        <taxon>Flavobacteriales</taxon>
        <taxon>Crocinitomicaceae</taxon>
        <taxon>Lishizhenia</taxon>
    </lineage>
</organism>
<evidence type="ECO:0000256" key="8">
    <source>
        <dbReference type="RuleBase" id="RU003755"/>
    </source>
</evidence>
<dbReference type="STRING" id="477690.SAMN05216474_1995"/>
<dbReference type="Pfam" id="PF00854">
    <property type="entry name" value="PTR2"/>
    <property type="match status" value="2"/>
</dbReference>
<keyword evidence="7 9" id="KW-0472">Membrane</keyword>
<evidence type="ECO:0000256" key="3">
    <source>
        <dbReference type="ARBA" id="ARBA00022475"/>
    </source>
</evidence>
<dbReference type="Proteomes" id="UP000236454">
    <property type="component" value="Unassembled WGS sequence"/>
</dbReference>
<dbReference type="CDD" id="cd17346">
    <property type="entry name" value="MFS_DtpA_like"/>
    <property type="match status" value="1"/>
</dbReference>
<dbReference type="InterPro" id="IPR036259">
    <property type="entry name" value="MFS_trans_sf"/>
</dbReference>
<dbReference type="GO" id="GO:0006857">
    <property type="term" value="P:oligopeptide transport"/>
    <property type="evidence" value="ECO:0007669"/>
    <property type="project" value="InterPro"/>
</dbReference>
<feature type="transmembrane region" description="Helical" evidence="9">
    <location>
        <begin position="681"/>
        <end position="701"/>
    </location>
</feature>
<dbReference type="PANTHER" id="PTHR23517:SF15">
    <property type="entry name" value="PROTON-DEPENDENT OLIGOPEPTIDE FAMILY TRANSPORT PROTEIN"/>
    <property type="match status" value="1"/>
</dbReference>
<reference evidence="10 11" key="1">
    <citation type="submission" date="2016-10" db="EMBL/GenBank/DDBJ databases">
        <authorList>
            <person name="de Groot N.N."/>
        </authorList>
    </citation>
    <scope>NUCLEOTIDE SEQUENCE [LARGE SCALE GENOMIC DNA]</scope>
    <source>
        <strain evidence="10 11">CGMCC 1.7005</strain>
    </source>
</reference>
<keyword evidence="5" id="KW-0653">Protein transport</keyword>
<feature type="transmembrane region" description="Helical" evidence="9">
    <location>
        <begin position="294"/>
        <end position="312"/>
    </location>
</feature>
<evidence type="ECO:0000256" key="5">
    <source>
        <dbReference type="ARBA" id="ARBA00022856"/>
    </source>
</evidence>
<protein>
    <submittedName>
        <fullName evidence="10">Proton-dependent oligopeptide transporter, POT family</fullName>
    </submittedName>
</protein>
<feature type="transmembrane region" description="Helical" evidence="9">
    <location>
        <begin position="182"/>
        <end position="201"/>
    </location>
</feature>
<dbReference type="NCBIfam" id="TIGR00924">
    <property type="entry name" value="yjdL_sub1_fam"/>
    <property type="match status" value="1"/>
</dbReference>
<comment type="subcellular location">
    <subcellularLocation>
        <location evidence="1">Cell membrane</location>
        <topology evidence="1">Multi-pass membrane protein</topology>
    </subcellularLocation>
    <subcellularLocation>
        <location evidence="8">Membrane</location>
        <topology evidence="8">Multi-pass membrane protein</topology>
    </subcellularLocation>
</comment>
<evidence type="ECO:0000256" key="2">
    <source>
        <dbReference type="ARBA" id="ARBA00022448"/>
    </source>
</evidence>
<dbReference type="InterPro" id="IPR005279">
    <property type="entry name" value="Dipep/tripep_permease"/>
</dbReference>
<keyword evidence="4 8" id="KW-0812">Transmembrane</keyword>
<dbReference type="SUPFAM" id="SSF103473">
    <property type="entry name" value="MFS general substrate transporter"/>
    <property type="match status" value="2"/>
</dbReference>
<comment type="similarity">
    <text evidence="8">Belongs to the major facilitator superfamily. Proton-dependent oligopeptide transporter (POT/PTR) (TC 2.A.17) family.</text>
</comment>
<feature type="transmembrane region" description="Helical" evidence="9">
    <location>
        <begin position="362"/>
        <end position="392"/>
    </location>
</feature>
<dbReference type="GO" id="GO:1904680">
    <property type="term" value="F:peptide transmembrane transporter activity"/>
    <property type="evidence" value="ECO:0007669"/>
    <property type="project" value="InterPro"/>
</dbReference>
<dbReference type="AlphaFoldDB" id="A0A1I7AE74"/>
<feature type="transmembrane region" description="Helical" evidence="9">
    <location>
        <begin position="91"/>
        <end position="109"/>
    </location>
</feature>
<proteinExistence type="inferred from homology"/>
<feature type="transmembrane region" description="Helical" evidence="9">
    <location>
        <begin position="611"/>
        <end position="630"/>
    </location>
</feature>
<dbReference type="EMBL" id="FPAS01000003">
    <property type="protein sequence ID" value="SFT73195.1"/>
    <property type="molecule type" value="Genomic_DNA"/>
</dbReference>
<keyword evidence="5" id="KW-0571">Peptide transport</keyword>
<evidence type="ECO:0000313" key="10">
    <source>
        <dbReference type="EMBL" id="SFT73195.1"/>
    </source>
</evidence>
<keyword evidence="11" id="KW-1185">Reference proteome</keyword>
<dbReference type="OrthoDB" id="9772725at2"/>
<evidence type="ECO:0000313" key="11">
    <source>
        <dbReference type="Proteomes" id="UP000236454"/>
    </source>
</evidence>
<dbReference type="PANTHER" id="PTHR23517">
    <property type="entry name" value="RESISTANCE PROTEIN MDTM, PUTATIVE-RELATED-RELATED"/>
    <property type="match status" value="1"/>
</dbReference>